<organism evidence="3">
    <name type="scientific">Serpula lacrymans var. lacrymans (strain S7.3)</name>
    <name type="common">Dry rot fungus</name>
    <dbReference type="NCBI Taxonomy" id="936435"/>
    <lineage>
        <taxon>Eukaryota</taxon>
        <taxon>Fungi</taxon>
        <taxon>Dikarya</taxon>
        <taxon>Basidiomycota</taxon>
        <taxon>Agaricomycotina</taxon>
        <taxon>Agaricomycetes</taxon>
        <taxon>Agaricomycetidae</taxon>
        <taxon>Boletales</taxon>
        <taxon>Coniophorineae</taxon>
        <taxon>Serpulaceae</taxon>
        <taxon>Serpula</taxon>
    </lineage>
</organism>
<evidence type="ECO:0000313" key="2">
    <source>
        <dbReference type="EMBL" id="EGN91704.1"/>
    </source>
</evidence>
<dbReference type="Proteomes" id="UP000008063">
    <property type="component" value="Unassembled WGS sequence"/>
</dbReference>
<accession>F8QJ10</accession>
<name>F8QJ10_SERL3</name>
<feature type="region of interest" description="Disordered" evidence="1">
    <location>
        <begin position="37"/>
        <end position="74"/>
    </location>
</feature>
<proteinExistence type="predicted"/>
<dbReference type="EMBL" id="GL945542">
    <property type="protein sequence ID" value="EGN91704.1"/>
    <property type="molecule type" value="Genomic_DNA"/>
</dbReference>
<gene>
    <name evidence="2" type="ORF">SERLA73DRAFT_192111</name>
</gene>
<reference evidence="3" key="1">
    <citation type="journal article" date="2011" name="Science">
        <title>The plant cell wall-decomposing machinery underlies the functional diversity of forest fungi.</title>
        <authorList>
            <person name="Eastwood D.C."/>
            <person name="Floudas D."/>
            <person name="Binder M."/>
            <person name="Majcherczyk A."/>
            <person name="Schneider P."/>
            <person name="Aerts A."/>
            <person name="Asiegbu F.O."/>
            <person name="Baker S.E."/>
            <person name="Barry K."/>
            <person name="Bendiksby M."/>
            <person name="Blumentritt M."/>
            <person name="Coutinho P.M."/>
            <person name="Cullen D."/>
            <person name="de Vries R.P."/>
            <person name="Gathman A."/>
            <person name="Goodell B."/>
            <person name="Henrissat B."/>
            <person name="Ihrmark K."/>
            <person name="Kauserud H."/>
            <person name="Kohler A."/>
            <person name="LaButti K."/>
            <person name="Lapidus A."/>
            <person name="Lavin J.L."/>
            <person name="Lee Y.-H."/>
            <person name="Lindquist E."/>
            <person name="Lilly W."/>
            <person name="Lucas S."/>
            <person name="Morin E."/>
            <person name="Murat C."/>
            <person name="Oguiza J.A."/>
            <person name="Park J."/>
            <person name="Pisabarro A.G."/>
            <person name="Riley R."/>
            <person name="Rosling A."/>
            <person name="Salamov A."/>
            <person name="Schmidt O."/>
            <person name="Schmutz J."/>
            <person name="Skrede I."/>
            <person name="Stenlid J."/>
            <person name="Wiebenga A."/>
            <person name="Xie X."/>
            <person name="Kuees U."/>
            <person name="Hibbett D.S."/>
            <person name="Hoffmeister D."/>
            <person name="Hoegberg N."/>
            <person name="Martin F."/>
            <person name="Grigoriev I.V."/>
            <person name="Watkinson S.C."/>
        </authorList>
    </citation>
    <scope>NUCLEOTIDE SEQUENCE [LARGE SCALE GENOMIC DNA]</scope>
    <source>
        <strain evidence="3">strain S7.3</strain>
    </source>
</reference>
<keyword evidence="3" id="KW-1185">Reference proteome</keyword>
<dbReference type="AlphaFoldDB" id="F8QJ10"/>
<evidence type="ECO:0000313" key="3">
    <source>
        <dbReference type="Proteomes" id="UP000008063"/>
    </source>
</evidence>
<evidence type="ECO:0000256" key="1">
    <source>
        <dbReference type="SAM" id="MobiDB-lite"/>
    </source>
</evidence>
<protein>
    <submittedName>
        <fullName evidence="2">Uncharacterized protein</fullName>
    </submittedName>
</protein>
<dbReference type="InParanoid" id="F8QJ10"/>
<feature type="compositionally biased region" description="Low complexity" evidence="1">
    <location>
        <begin position="61"/>
        <end position="74"/>
    </location>
</feature>
<sequence>MSEPSWFEKCNTMPVASMTTADGAIERTESIISIAIPSRSAQKPRSTPEAWGRIGPRRIRSGPTTRAVTTTTPP</sequence>
<dbReference type="HOGENOM" id="CLU_2689334_0_0_1"/>